<comment type="catalytic activity">
    <reaction evidence="18">
        <text>L-seryl-[protein] + ATP = O-phospho-L-seryl-[protein] + ADP + H(+)</text>
        <dbReference type="Rhea" id="RHEA:17989"/>
        <dbReference type="Rhea" id="RHEA-COMP:9863"/>
        <dbReference type="Rhea" id="RHEA-COMP:11604"/>
        <dbReference type="ChEBI" id="CHEBI:15378"/>
        <dbReference type="ChEBI" id="CHEBI:29999"/>
        <dbReference type="ChEBI" id="CHEBI:30616"/>
        <dbReference type="ChEBI" id="CHEBI:83421"/>
        <dbReference type="ChEBI" id="CHEBI:456216"/>
        <dbReference type="EC" id="2.7.11.1"/>
    </reaction>
</comment>
<accession>A0AAW2MXL6</accession>
<evidence type="ECO:0000256" key="4">
    <source>
        <dbReference type="ARBA" id="ARBA00022527"/>
    </source>
</evidence>
<evidence type="ECO:0000256" key="9">
    <source>
        <dbReference type="ARBA" id="ARBA00022737"/>
    </source>
</evidence>
<dbReference type="InterPro" id="IPR001611">
    <property type="entry name" value="Leu-rich_rpt"/>
</dbReference>
<dbReference type="Pfam" id="PF00069">
    <property type="entry name" value="Pkinase"/>
    <property type="match status" value="1"/>
</dbReference>
<dbReference type="InterPro" id="IPR051824">
    <property type="entry name" value="LRR_Rcpt-Like_S/T_Kinase"/>
</dbReference>
<keyword evidence="6" id="KW-0808">Transferase</keyword>
<evidence type="ECO:0000256" key="19">
    <source>
        <dbReference type="PROSITE-ProRule" id="PRU10141"/>
    </source>
</evidence>
<evidence type="ECO:0000256" key="17">
    <source>
        <dbReference type="ARBA" id="ARBA00047899"/>
    </source>
</evidence>
<evidence type="ECO:0000256" key="6">
    <source>
        <dbReference type="ARBA" id="ARBA00022679"/>
    </source>
</evidence>
<keyword evidence="14 20" id="KW-0472">Membrane</keyword>
<keyword evidence="5" id="KW-0433">Leucine-rich repeat</keyword>
<dbReference type="InterPro" id="IPR008271">
    <property type="entry name" value="Ser/Thr_kinase_AS"/>
</dbReference>
<dbReference type="FunFam" id="3.80.10.10:FF:000400">
    <property type="entry name" value="Nuclear pore complex protein NUP107"/>
    <property type="match status" value="1"/>
</dbReference>
<evidence type="ECO:0000256" key="11">
    <source>
        <dbReference type="ARBA" id="ARBA00022777"/>
    </source>
</evidence>
<evidence type="ECO:0000256" key="20">
    <source>
        <dbReference type="SAM" id="Phobius"/>
    </source>
</evidence>
<dbReference type="PROSITE" id="PS51450">
    <property type="entry name" value="LRR"/>
    <property type="match status" value="1"/>
</dbReference>
<dbReference type="FunFam" id="1.10.510.10:FF:000016">
    <property type="entry name" value="Somatic embryogenesis receptor-like kinase 1"/>
    <property type="match status" value="1"/>
</dbReference>
<evidence type="ECO:0000256" key="10">
    <source>
        <dbReference type="ARBA" id="ARBA00022741"/>
    </source>
</evidence>
<feature type="domain" description="Protein kinase" evidence="22">
    <location>
        <begin position="303"/>
        <end position="586"/>
    </location>
</feature>
<dbReference type="EC" id="2.7.11.1" evidence="3"/>
<dbReference type="PANTHER" id="PTHR48006:SF90">
    <property type="entry name" value="PROTEIN KINASE DOMAIN-CONTAINING PROTEIN"/>
    <property type="match status" value="1"/>
</dbReference>
<dbReference type="Pfam" id="PF08263">
    <property type="entry name" value="LRRNT_2"/>
    <property type="match status" value="1"/>
</dbReference>
<keyword evidence="9" id="KW-0677">Repeat</keyword>
<dbReference type="GO" id="GO:0005524">
    <property type="term" value="F:ATP binding"/>
    <property type="evidence" value="ECO:0007669"/>
    <property type="project" value="UniProtKB-UniRule"/>
</dbReference>
<evidence type="ECO:0000256" key="5">
    <source>
        <dbReference type="ARBA" id="ARBA00022614"/>
    </source>
</evidence>
<dbReference type="InterPro" id="IPR000719">
    <property type="entry name" value="Prot_kinase_dom"/>
</dbReference>
<comment type="catalytic activity">
    <reaction evidence="17">
        <text>L-threonyl-[protein] + ATP = O-phospho-L-threonyl-[protein] + ADP + H(+)</text>
        <dbReference type="Rhea" id="RHEA:46608"/>
        <dbReference type="Rhea" id="RHEA-COMP:11060"/>
        <dbReference type="Rhea" id="RHEA-COMP:11605"/>
        <dbReference type="ChEBI" id="CHEBI:15378"/>
        <dbReference type="ChEBI" id="CHEBI:30013"/>
        <dbReference type="ChEBI" id="CHEBI:30616"/>
        <dbReference type="ChEBI" id="CHEBI:61977"/>
        <dbReference type="ChEBI" id="CHEBI:456216"/>
        <dbReference type="EC" id="2.7.11.1"/>
    </reaction>
</comment>
<keyword evidence="13 20" id="KW-1133">Transmembrane helix</keyword>
<evidence type="ECO:0000256" key="16">
    <source>
        <dbReference type="ARBA" id="ARBA00023180"/>
    </source>
</evidence>
<organism evidence="23">
    <name type="scientific">Sesamum radiatum</name>
    <name type="common">Black benniseed</name>
    <dbReference type="NCBI Taxonomy" id="300843"/>
    <lineage>
        <taxon>Eukaryota</taxon>
        <taxon>Viridiplantae</taxon>
        <taxon>Streptophyta</taxon>
        <taxon>Embryophyta</taxon>
        <taxon>Tracheophyta</taxon>
        <taxon>Spermatophyta</taxon>
        <taxon>Magnoliopsida</taxon>
        <taxon>eudicotyledons</taxon>
        <taxon>Gunneridae</taxon>
        <taxon>Pentapetalae</taxon>
        <taxon>asterids</taxon>
        <taxon>lamiids</taxon>
        <taxon>Lamiales</taxon>
        <taxon>Pedaliaceae</taxon>
        <taxon>Sesamum</taxon>
    </lineage>
</organism>
<dbReference type="AlphaFoldDB" id="A0AAW2MXL6"/>
<evidence type="ECO:0000256" key="18">
    <source>
        <dbReference type="ARBA" id="ARBA00048679"/>
    </source>
</evidence>
<reference evidence="23" key="1">
    <citation type="submission" date="2020-06" db="EMBL/GenBank/DDBJ databases">
        <authorList>
            <person name="Li T."/>
            <person name="Hu X."/>
            <person name="Zhang T."/>
            <person name="Song X."/>
            <person name="Zhang H."/>
            <person name="Dai N."/>
            <person name="Sheng W."/>
            <person name="Hou X."/>
            <person name="Wei L."/>
        </authorList>
    </citation>
    <scope>NUCLEOTIDE SEQUENCE</scope>
    <source>
        <strain evidence="23">G02</strain>
        <tissue evidence="23">Leaf</tissue>
    </source>
</reference>
<evidence type="ECO:0000256" key="14">
    <source>
        <dbReference type="ARBA" id="ARBA00023136"/>
    </source>
</evidence>
<keyword evidence="15" id="KW-0675">Receptor</keyword>
<evidence type="ECO:0000259" key="22">
    <source>
        <dbReference type="PROSITE" id="PS50011"/>
    </source>
</evidence>
<dbReference type="SUPFAM" id="SSF56112">
    <property type="entry name" value="Protein kinase-like (PK-like)"/>
    <property type="match status" value="1"/>
</dbReference>
<keyword evidence="11 23" id="KW-0418">Kinase</keyword>
<comment type="caution">
    <text evidence="23">The sequence shown here is derived from an EMBL/GenBank/DDBJ whole genome shotgun (WGS) entry which is preliminary data.</text>
</comment>
<keyword evidence="8 21" id="KW-0732">Signal</keyword>
<feature type="chain" id="PRO_5043486739" description="non-specific serine/threonine protein kinase" evidence="21">
    <location>
        <begin position="25"/>
        <end position="626"/>
    </location>
</feature>
<gene>
    <name evidence="23" type="ORF">Sradi_4824300</name>
</gene>
<protein>
    <recommendedName>
        <fullName evidence="3">non-specific serine/threonine protein kinase</fullName>
        <ecNumber evidence="3">2.7.11.1</ecNumber>
    </recommendedName>
</protein>
<evidence type="ECO:0000256" key="21">
    <source>
        <dbReference type="SAM" id="SignalP"/>
    </source>
</evidence>
<keyword evidence="12 19" id="KW-0067">ATP-binding</keyword>
<evidence type="ECO:0000256" key="12">
    <source>
        <dbReference type="ARBA" id="ARBA00022840"/>
    </source>
</evidence>
<proteinExistence type="inferred from homology"/>
<dbReference type="SMART" id="SM00220">
    <property type="entry name" value="S_TKc"/>
    <property type="match status" value="1"/>
</dbReference>
<dbReference type="Pfam" id="PF13855">
    <property type="entry name" value="LRR_8"/>
    <property type="match status" value="1"/>
</dbReference>
<dbReference type="Gene3D" id="1.10.510.10">
    <property type="entry name" value="Transferase(Phosphotransferase) domain 1"/>
    <property type="match status" value="1"/>
</dbReference>
<comment type="subcellular location">
    <subcellularLocation>
        <location evidence="1">Membrane</location>
        <topology evidence="1">Single-pass type I membrane protein</topology>
    </subcellularLocation>
</comment>
<evidence type="ECO:0000256" key="3">
    <source>
        <dbReference type="ARBA" id="ARBA00012513"/>
    </source>
</evidence>
<name>A0AAW2MXL6_SESRA</name>
<dbReference type="PANTHER" id="PTHR48006">
    <property type="entry name" value="LEUCINE-RICH REPEAT-CONTAINING PROTEIN DDB_G0281931-RELATED"/>
    <property type="match status" value="1"/>
</dbReference>
<dbReference type="PROSITE" id="PS00108">
    <property type="entry name" value="PROTEIN_KINASE_ST"/>
    <property type="match status" value="1"/>
</dbReference>
<dbReference type="Gene3D" id="3.80.10.10">
    <property type="entry name" value="Ribonuclease Inhibitor"/>
    <property type="match status" value="1"/>
</dbReference>
<dbReference type="FunFam" id="3.30.200.20:FF:000015">
    <property type="entry name" value="Somatic embryogenesis receptor kinase 1"/>
    <property type="match status" value="1"/>
</dbReference>
<evidence type="ECO:0000313" key="23">
    <source>
        <dbReference type="EMBL" id="KAL0336124.1"/>
    </source>
</evidence>
<feature type="transmembrane region" description="Helical" evidence="20">
    <location>
        <begin position="239"/>
        <end position="263"/>
    </location>
</feature>
<dbReference type="SUPFAM" id="SSF52058">
    <property type="entry name" value="L domain-like"/>
    <property type="match status" value="1"/>
</dbReference>
<reference evidence="23" key="2">
    <citation type="journal article" date="2024" name="Plant">
        <title>Genomic evolution and insights into agronomic trait innovations of Sesamum species.</title>
        <authorList>
            <person name="Miao H."/>
            <person name="Wang L."/>
            <person name="Qu L."/>
            <person name="Liu H."/>
            <person name="Sun Y."/>
            <person name="Le M."/>
            <person name="Wang Q."/>
            <person name="Wei S."/>
            <person name="Zheng Y."/>
            <person name="Lin W."/>
            <person name="Duan Y."/>
            <person name="Cao H."/>
            <person name="Xiong S."/>
            <person name="Wang X."/>
            <person name="Wei L."/>
            <person name="Li C."/>
            <person name="Ma Q."/>
            <person name="Ju M."/>
            <person name="Zhao R."/>
            <person name="Li G."/>
            <person name="Mu C."/>
            <person name="Tian Q."/>
            <person name="Mei H."/>
            <person name="Zhang T."/>
            <person name="Gao T."/>
            <person name="Zhang H."/>
        </authorList>
    </citation>
    <scope>NUCLEOTIDE SEQUENCE</scope>
    <source>
        <strain evidence="23">G02</strain>
    </source>
</reference>
<dbReference type="InterPro" id="IPR013210">
    <property type="entry name" value="LRR_N_plant-typ"/>
</dbReference>
<dbReference type="InterPro" id="IPR011009">
    <property type="entry name" value="Kinase-like_dom_sf"/>
</dbReference>
<keyword evidence="10 19" id="KW-0547">Nucleotide-binding</keyword>
<dbReference type="InterPro" id="IPR032675">
    <property type="entry name" value="LRR_dom_sf"/>
</dbReference>
<dbReference type="GO" id="GO:0004674">
    <property type="term" value="F:protein serine/threonine kinase activity"/>
    <property type="evidence" value="ECO:0007669"/>
    <property type="project" value="UniProtKB-KW"/>
</dbReference>
<evidence type="ECO:0000256" key="1">
    <source>
        <dbReference type="ARBA" id="ARBA00004479"/>
    </source>
</evidence>
<sequence>MERGKFLLWKVGLLVLAMVECSYSTLSPSGVNYEVVALIAIKNDLHDPYNVLENWDANSVDPCSWRMVTCQDGYVSACELLSLYLLLKIQRNLYYMNNSCLLLMLLQNNEITGAIPPVIGKLEKLQTLDLSNNKLTGEIPDSFGDLGNLNYLRLNNNSLSGPIPDSLTKVESLTLVDLSFNNLSGSLPKVSARTFKIVGNSLICGQNSQNNCSVVYPEPLSFPPDAVKDPSDSGAKHHVAIAFGASFGGAFSIIIVVGLLVWWRYRHNQQIFFDVNEQYDPEVRLGHLRRYTFKELRAATDHFNAKNILGKGGFGVVYKGRLNNGTVVAVKRLKDYNAVSGEIQFQTEVELISLAVHRNLLRLWGFCSTENERLLIYPYMSNGSVASRLKDHIHGRPVLDWSRRKRIALGTARGLVYLHEQCDPKIIHRDVKAANILLDEDFEAVVGDFGLAKLLDHRDSHVTTAVRGTVGHIAPEYLSTGQSSEKTDVFGFGILLLELITGQKAVDFGRGTNQKGVILDWVKKLHQEGKLNLMVDKDLKNDFDRMELEEMVQVALLCTQFNPSHRPKMSEVLRMLEGDGLAEKWEQSQNIGTPRYRSFEHPPQRYSDFIEESSLVVEAMELSGPR</sequence>
<keyword evidence="16" id="KW-0325">Glycoprotein</keyword>
<comment type="similarity">
    <text evidence="2">Belongs to the protein kinase superfamily. Ser/Thr protein kinase family.</text>
</comment>
<feature type="binding site" evidence="19">
    <location>
        <position position="331"/>
    </location>
    <ligand>
        <name>ATP</name>
        <dbReference type="ChEBI" id="CHEBI:30616"/>
    </ligand>
</feature>
<evidence type="ECO:0000256" key="13">
    <source>
        <dbReference type="ARBA" id="ARBA00022989"/>
    </source>
</evidence>
<dbReference type="PROSITE" id="PS00107">
    <property type="entry name" value="PROTEIN_KINASE_ATP"/>
    <property type="match status" value="1"/>
</dbReference>
<evidence type="ECO:0000256" key="2">
    <source>
        <dbReference type="ARBA" id="ARBA00008684"/>
    </source>
</evidence>
<keyword evidence="7 20" id="KW-0812">Transmembrane</keyword>
<feature type="signal peptide" evidence="21">
    <location>
        <begin position="1"/>
        <end position="24"/>
    </location>
</feature>
<dbReference type="InterPro" id="IPR017441">
    <property type="entry name" value="Protein_kinase_ATP_BS"/>
</dbReference>
<evidence type="ECO:0000256" key="15">
    <source>
        <dbReference type="ARBA" id="ARBA00023170"/>
    </source>
</evidence>
<dbReference type="PROSITE" id="PS50011">
    <property type="entry name" value="PROTEIN_KINASE_DOM"/>
    <property type="match status" value="1"/>
</dbReference>
<dbReference type="Gene3D" id="3.30.200.20">
    <property type="entry name" value="Phosphorylase Kinase, domain 1"/>
    <property type="match status" value="1"/>
</dbReference>
<dbReference type="GO" id="GO:0016020">
    <property type="term" value="C:membrane"/>
    <property type="evidence" value="ECO:0007669"/>
    <property type="project" value="UniProtKB-SubCell"/>
</dbReference>
<keyword evidence="4" id="KW-0723">Serine/threonine-protein kinase</keyword>
<dbReference type="EMBL" id="JACGWJ010000021">
    <property type="protein sequence ID" value="KAL0336124.1"/>
    <property type="molecule type" value="Genomic_DNA"/>
</dbReference>
<evidence type="ECO:0000256" key="8">
    <source>
        <dbReference type="ARBA" id="ARBA00022729"/>
    </source>
</evidence>
<evidence type="ECO:0000256" key="7">
    <source>
        <dbReference type="ARBA" id="ARBA00022692"/>
    </source>
</evidence>